<evidence type="ECO:0000256" key="1">
    <source>
        <dbReference type="ARBA" id="ARBA00006068"/>
    </source>
</evidence>
<keyword evidence="3" id="KW-1133">Transmembrane helix</keyword>
<dbReference type="Proteomes" id="UP000002219">
    <property type="component" value="Chromosome 1"/>
</dbReference>
<dbReference type="Gene3D" id="3.40.630.190">
    <property type="entry name" value="LCP protein"/>
    <property type="match status" value="1"/>
</dbReference>
<proteinExistence type="inferred from homology"/>
<evidence type="ECO:0000256" key="2">
    <source>
        <dbReference type="SAM" id="MobiDB-lite"/>
    </source>
</evidence>
<comment type="similarity">
    <text evidence="1">Belongs to the LytR/CpsA/Psr (LCP) family.</text>
</comment>
<keyword evidence="3" id="KW-0472">Membrane</keyword>
<protein>
    <submittedName>
        <fullName evidence="5">Cell envelope-related transcriptional attenuator</fullName>
    </submittedName>
</protein>
<reference evidence="5 6" key="1">
    <citation type="journal article" date="2010" name="Stand. Genomic Sci.">
        <title>Complete genome sequence of Nocardiopsis dassonvillei type strain (IMRU 509).</title>
        <authorList>
            <person name="Sun H."/>
            <person name="Lapidus A."/>
            <person name="Nolan M."/>
            <person name="Lucas S."/>
            <person name="Del Rio T.G."/>
            <person name="Tice H."/>
            <person name="Cheng J.F."/>
            <person name="Tapia R."/>
            <person name="Han C."/>
            <person name="Goodwin L."/>
            <person name="Pitluck S."/>
            <person name="Pagani I."/>
            <person name="Ivanova N."/>
            <person name="Mavromatis K."/>
            <person name="Mikhailova N."/>
            <person name="Pati A."/>
            <person name="Chen A."/>
            <person name="Palaniappan K."/>
            <person name="Land M."/>
            <person name="Hauser L."/>
            <person name="Chang Y.J."/>
            <person name="Jeffries C.D."/>
            <person name="Djao O.D."/>
            <person name="Rohde M."/>
            <person name="Sikorski J."/>
            <person name="Goker M."/>
            <person name="Woyke T."/>
            <person name="Bristow J."/>
            <person name="Eisen J.A."/>
            <person name="Markowitz V."/>
            <person name="Hugenholtz P."/>
            <person name="Kyrpides N.C."/>
            <person name="Klenk H.P."/>
        </authorList>
    </citation>
    <scope>NUCLEOTIDE SEQUENCE [LARGE SCALE GENOMIC DNA]</scope>
    <source>
        <strain evidence="6">ATCC 23218 / DSM 43111 / CIP 107115 / JCM 7437 / KCTC 9190 / NBRC 14626 / NCTC 10488 / NRRL B-5397 / IMRU 509</strain>
    </source>
</reference>
<dbReference type="AlphaFoldDB" id="D7B6R9"/>
<dbReference type="KEGG" id="nda:Ndas_3959"/>
<evidence type="ECO:0000256" key="3">
    <source>
        <dbReference type="SAM" id="Phobius"/>
    </source>
</evidence>
<feature type="compositionally biased region" description="Basic and acidic residues" evidence="2">
    <location>
        <begin position="14"/>
        <end position="24"/>
    </location>
</feature>
<keyword evidence="6" id="KW-1185">Reference proteome</keyword>
<dbReference type="PANTHER" id="PTHR33392">
    <property type="entry name" value="POLYISOPRENYL-TEICHOIC ACID--PEPTIDOGLYCAN TEICHOIC ACID TRANSFERASE TAGU"/>
    <property type="match status" value="1"/>
</dbReference>
<dbReference type="PANTHER" id="PTHR33392:SF6">
    <property type="entry name" value="POLYISOPRENYL-TEICHOIC ACID--PEPTIDOGLYCAN TEICHOIC ACID TRANSFERASE TAGU"/>
    <property type="match status" value="1"/>
</dbReference>
<dbReference type="NCBIfam" id="TIGR00350">
    <property type="entry name" value="lytR_cpsA_psr"/>
    <property type="match status" value="1"/>
</dbReference>
<dbReference type="InterPro" id="IPR050922">
    <property type="entry name" value="LytR/CpsA/Psr_CW_biosynth"/>
</dbReference>
<sequence>MTLRRTPLPFSRSHRVEVSDEAIHGAEQMGDAMADRRNRDDPGRTGEHDRQGVFRRGGTPGRPDEFEKLYRPRESEQRVVGETRRLPPAEDVPPVRPRRSQRPQQSQRSRRTHSAGRVYDGRGIERSRKERKRRLATTVTVTVLVLVLVLPLVFVGGFYVYANSRLERVEALLDYEGRPDGQPGTTYMIVGSDSRQGLSEEQMDEMATGYAEGRRTDTIMVLYIPDEGEPTIVSVPRDSYVPLAVPGYADNKINTAFADAVCGTNDAGEEVCGGPAPLVETFERASGVHIDHYVEIGMGGFVDIVDAVGGVELCPEEAMADPKAGLDIEAGCQMMDGGTALGYVRTRATPRADLDRIARQREFFSALVQTASAPSTLFNPFESIPLVLAGTDTFMVDEGDDLRHLASMLLAMRGGTQTTAIPVGQTPTLDGVGSVVVWDEVRSEEMFAAMRAGEPIPESAFQE</sequence>
<organism evidence="5 6">
    <name type="scientific">Nocardiopsis dassonvillei (strain ATCC 23218 / DSM 43111 / CIP 107115 / JCM 7437 / KCTC 9190 / NBRC 14626 / NCTC 10488 / NRRL B-5397 / IMRU 509)</name>
    <name type="common">Actinomadura dassonvillei</name>
    <dbReference type="NCBI Taxonomy" id="446468"/>
    <lineage>
        <taxon>Bacteria</taxon>
        <taxon>Bacillati</taxon>
        <taxon>Actinomycetota</taxon>
        <taxon>Actinomycetes</taxon>
        <taxon>Streptosporangiales</taxon>
        <taxon>Nocardiopsidaceae</taxon>
        <taxon>Nocardiopsis</taxon>
    </lineage>
</organism>
<evidence type="ECO:0000313" key="5">
    <source>
        <dbReference type="EMBL" id="ADH69356.1"/>
    </source>
</evidence>
<dbReference type="InterPro" id="IPR004474">
    <property type="entry name" value="LytR_CpsA_psr"/>
</dbReference>
<dbReference type="EMBL" id="CP002040">
    <property type="protein sequence ID" value="ADH69356.1"/>
    <property type="molecule type" value="Genomic_DNA"/>
</dbReference>
<feature type="compositionally biased region" description="Basic and acidic residues" evidence="2">
    <location>
        <begin position="119"/>
        <end position="128"/>
    </location>
</feature>
<feature type="compositionally biased region" description="Basic and acidic residues" evidence="2">
    <location>
        <begin position="62"/>
        <end position="88"/>
    </location>
</feature>
<name>D7B6R9_NOCDD</name>
<evidence type="ECO:0000313" key="6">
    <source>
        <dbReference type="Proteomes" id="UP000002219"/>
    </source>
</evidence>
<dbReference type="STRING" id="446468.Ndas_3959"/>
<accession>D7B6R9</accession>
<gene>
    <name evidence="5" type="ordered locus">Ndas_3959</name>
</gene>
<evidence type="ECO:0000259" key="4">
    <source>
        <dbReference type="Pfam" id="PF03816"/>
    </source>
</evidence>
<feature type="transmembrane region" description="Helical" evidence="3">
    <location>
        <begin position="135"/>
        <end position="161"/>
    </location>
</feature>
<dbReference type="HOGENOM" id="CLU_016455_0_1_11"/>
<feature type="domain" description="Cell envelope-related transcriptional attenuator" evidence="4">
    <location>
        <begin position="215"/>
        <end position="371"/>
    </location>
</feature>
<dbReference type="eggNOG" id="COG1316">
    <property type="taxonomic scope" value="Bacteria"/>
</dbReference>
<keyword evidence="3" id="KW-0812">Transmembrane</keyword>
<feature type="region of interest" description="Disordered" evidence="2">
    <location>
        <begin position="1"/>
        <end position="132"/>
    </location>
</feature>
<dbReference type="Pfam" id="PF03816">
    <property type="entry name" value="LytR_cpsA_psr"/>
    <property type="match status" value="1"/>
</dbReference>
<feature type="compositionally biased region" description="Basic and acidic residues" evidence="2">
    <location>
        <begin position="33"/>
        <end position="52"/>
    </location>
</feature>